<keyword evidence="14" id="KW-1185">Reference proteome</keyword>
<organism evidence="13 14">
    <name type="scientific">Lactiplantibacillus xiangfangensis</name>
    <dbReference type="NCBI Taxonomy" id="942150"/>
    <lineage>
        <taxon>Bacteria</taxon>
        <taxon>Bacillati</taxon>
        <taxon>Bacillota</taxon>
        <taxon>Bacilli</taxon>
        <taxon>Lactobacillales</taxon>
        <taxon>Lactobacillaceae</taxon>
        <taxon>Lactiplantibacillus</taxon>
    </lineage>
</organism>
<dbReference type="InterPro" id="IPR004881">
    <property type="entry name" value="Ribosome_biogen_GTPase_RsgA"/>
</dbReference>
<keyword evidence="2 10" id="KW-0690">Ribosome biogenesis</keyword>
<dbReference type="GO" id="GO:0005525">
    <property type="term" value="F:GTP binding"/>
    <property type="evidence" value="ECO:0007669"/>
    <property type="project" value="UniProtKB-UniRule"/>
</dbReference>
<keyword evidence="6 10" id="KW-0378">Hydrolase</keyword>
<dbReference type="Proteomes" id="UP000051783">
    <property type="component" value="Unassembled WGS sequence"/>
</dbReference>
<feature type="binding site" evidence="10">
    <location>
        <position position="330"/>
    </location>
    <ligand>
        <name>Zn(2+)</name>
        <dbReference type="ChEBI" id="CHEBI:29105"/>
    </ligand>
</feature>
<comment type="similarity">
    <text evidence="10">Belongs to the TRAFAC class YlqF/YawG GTPase family. RsgA subfamily.</text>
</comment>
<dbReference type="GO" id="GO:0019843">
    <property type="term" value="F:rRNA binding"/>
    <property type="evidence" value="ECO:0007669"/>
    <property type="project" value="UniProtKB-KW"/>
</dbReference>
<evidence type="ECO:0000259" key="11">
    <source>
        <dbReference type="PROSITE" id="PS50936"/>
    </source>
</evidence>
<comment type="subcellular location">
    <subcellularLocation>
        <location evidence="10">Cytoplasm</location>
    </subcellularLocation>
</comment>
<comment type="cofactor">
    <cofactor evidence="10">
        <name>Zn(2+)</name>
        <dbReference type="ChEBI" id="CHEBI:29105"/>
    </cofactor>
    <text evidence="10">Binds 1 zinc ion per subunit.</text>
</comment>
<keyword evidence="5 10" id="KW-0547">Nucleotide-binding</keyword>
<proteinExistence type="inferred from homology"/>
<evidence type="ECO:0000256" key="2">
    <source>
        <dbReference type="ARBA" id="ARBA00022517"/>
    </source>
</evidence>
<feature type="binding site" evidence="10">
    <location>
        <begin position="192"/>
        <end position="195"/>
    </location>
    <ligand>
        <name>GTP</name>
        <dbReference type="ChEBI" id="CHEBI:37565"/>
    </ligand>
</feature>
<evidence type="ECO:0000256" key="4">
    <source>
        <dbReference type="ARBA" id="ARBA00022730"/>
    </source>
</evidence>
<keyword evidence="7 10" id="KW-0862">Zinc</keyword>
<evidence type="ECO:0000256" key="10">
    <source>
        <dbReference type="HAMAP-Rule" id="MF_01820"/>
    </source>
</evidence>
<evidence type="ECO:0000256" key="6">
    <source>
        <dbReference type="ARBA" id="ARBA00022801"/>
    </source>
</evidence>
<keyword evidence="9 10" id="KW-0342">GTP-binding</keyword>
<keyword evidence="3 10" id="KW-0479">Metal-binding</keyword>
<dbReference type="GO" id="GO:0003924">
    <property type="term" value="F:GTPase activity"/>
    <property type="evidence" value="ECO:0007669"/>
    <property type="project" value="UniProtKB-UniRule"/>
</dbReference>
<comment type="caution">
    <text evidence="13">The sequence shown here is derived from an EMBL/GenBank/DDBJ whole genome shotgun (WGS) entry which is preliminary data.</text>
</comment>
<dbReference type="STRING" id="942150.IV64_GL001851"/>
<evidence type="ECO:0000256" key="9">
    <source>
        <dbReference type="ARBA" id="ARBA00023134"/>
    </source>
</evidence>
<feature type="binding site" evidence="10">
    <location>
        <position position="328"/>
    </location>
    <ligand>
        <name>Zn(2+)</name>
        <dbReference type="ChEBI" id="CHEBI:29105"/>
    </ligand>
</feature>
<gene>
    <name evidence="10" type="primary">rsgA</name>
    <name evidence="13" type="ORF">IV64_GL001851</name>
</gene>
<feature type="binding site" evidence="10">
    <location>
        <begin position="244"/>
        <end position="252"/>
    </location>
    <ligand>
        <name>GTP</name>
        <dbReference type="ChEBI" id="CHEBI:37565"/>
    </ligand>
</feature>
<dbReference type="CDD" id="cd01854">
    <property type="entry name" value="YjeQ_EngC"/>
    <property type="match status" value="1"/>
</dbReference>
<dbReference type="Gene3D" id="1.10.40.50">
    <property type="entry name" value="Probable gtpase engc, domain 3"/>
    <property type="match status" value="1"/>
</dbReference>
<evidence type="ECO:0000256" key="7">
    <source>
        <dbReference type="ARBA" id="ARBA00022833"/>
    </source>
</evidence>
<dbReference type="PROSITE" id="PS50936">
    <property type="entry name" value="ENGC_GTPASE"/>
    <property type="match status" value="1"/>
</dbReference>
<accession>A0A0R2MJY3</accession>
<keyword evidence="4 10" id="KW-0699">rRNA-binding</keyword>
<reference evidence="13 14" key="1">
    <citation type="journal article" date="2015" name="Genome Announc.">
        <title>Expanding the biotechnology potential of lactobacilli through comparative genomics of 213 strains and associated genera.</title>
        <authorList>
            <person name="Sun Z."/>
            <person name="Harris H.M."/>
            <person name="McCann A."/>
            <person name="Guo C."/>
            <person name="Argimon S."/>
            <person name="Zhang W."/>
            <person name="Yang X."/>
            <person name="Jeffery I.B."/>
            <person name="Cooney J.C."/>
            <person name="Kagawa T.F."/>
            <person name="Liu W."/>
            <person name="Song Y."/>
            <person name="Salvetti E."/>
            <person name="Wrobel A."/>
            <person name="Rasinkangas P."/>
            <person name="Parkhill J."/>
            <person name="Rea M.C."/>
            <person name="O'Sullivan O."/>
            <person name="Ritari J."/>
            <person name="Douillard F.P."/>
            <person name="Paul Ross R."/>
            <person name="Yang R."/>
            <person name="Briner A.E."/>
            <person name="Felis G.E."/>
            <person name="de Vos W.M."/>
            <person name="Barrangou R."/>
            <person name="Klaenhammer T.R."/>
            <person name="Caufield P.W."/>
            <person name="Cui Y."/>
            <person name="Zhang H."/>
            <person name="O'Toole P.W."/>
        </authorList>
    </citation>
    <scope>NUCLEOTIDE SEQUENCE [LARGE SCALE GENOMIC DNA]</scope>
    <source>
        <strain evidence="13 14">LMG 26013</strain>
    </source>
</reference>
<feature type="domain" description="EngC GTPase" evidence="11">
    <location>
        <begin position="153"/>
        <end position="300"/>
    </location>
</feature>
<comment type="subunit">
    <text evidence="10">Monomer. Associates with 30S ribosomal subunit, binds 16S rRNA.</text>
</comment>
<dbReference type="Gene3D" id="3.40.50.300">
    <property type="entry name" value="P-loop containing nucleotide triphosphate hydrolases"/>
    <property type="match status" value="1"/>
</dbReference>
<evidence type="ECO:0000313" key="13">
    <source>
        <dbReference type="EMBL" id="KRO14015.1"/>
    </source>
</evidence>
<feature type="domain" description="CP-type G" evidence="12">
    <location>
        <begin position="145"/>
        <end position="302"/>
    </location>
</feature>
<keyword evidence="8 10" id="KW-0694">RNA-binding</keyword>
<name>A0A0R2MJY3_9LACO</name>
<dbReference type="PANTHER" id="PTHR32120">
    <property type="entry name" value="SMALL RIBOSOMAL SUBUNIT BIOGENESIS GTPASE RSGA"/>
    <property type="match status" value="1"/>
</dbReference>
<dbReference type="PROSITE" id="PS51721">
    <property type="entry name" value="G_CP"/>
    <property type="match status" value="1"/>
</dbReference>
<dbReference type="AlphaFoldDB" id="A0A0R2MJY3"/>
<dbReference type="GO" id="GO:0046872">
    <property type="term" value="F:metal ion binding"/>
    <property type="evidence" value="ECO:0007669"/>
    <property type="project" value="UniProtKB-KW"/>
</dbReference>
<evidence type="ECO:0000256" key="8">
    <source>
        <dbReference type="ARBA" id="ARBA00022884"/>
    </source>
</evidence>
<dbReference type="PATRIC" id="fig|942150.3.peg.1924"/>
<dbReference type="InterPro" id="IPR010914">
    <property type="entry name" value="RsgA_GTPase_dom"/>
</dbReference>
<dbReference type="SUPFAM" id="SSF52540">
    <property type="entry name" value="P-loop containing nucleoside triphosphate hydrolases"/>
    <property type="match status" value="1"/>
</dbReference>
<feature type="binding site" evidence="10">
    <location>
        <position position="336"/>
    </location>
    <ligand>
        <name>Zn(2+)</name>
        <dbReference type="ChEBI" id="CHEBI:29105"/>
    </ligand>
</feature>
<dbReference type="HAMAP" id="MF_01820">
    <property type="entry name" value="GTPase_RsgA"/>
    <property type="match status" value="1"/>
</dbReference>
<feature type="binding site" evidence="10">
    <location>
        <position position="323"/>
    </location>
    <ligand>
        <name>Zn(2+)</name>
        <dbReference type="ChEBI" id="CHEBI:29105"/>
    </ligand>
</feature>
<keyword evidence="1 10" id="KW-0963">Cytoplasm</keyword>
<dbReference type="EC" id="3.6.1.-" evidence="10"/>
<evidence type="ECO:0000259" key="12">
    <source>
        <dbReference type="PROSITE" id="PS51721"/>
    </source>
</evidence>
<evidence type="ECO:0000313" key="14">
    <source>
        <dbReference type="Proteomes" id="UP000051783"/>
    </source>
</evidence>
<evidence type="ECO:0000256" key="3">
    <source>
        <dbReference type="ARBA" id="ARBA00022723"/>
    </source>
</evidence>
<evidence type="ECO:0000256" key="5">
    <source>
        <dbReference type="ARBA" id="ARBA00022741"/>
    </source>
</evidence>
<evidence type="ECO:0000256" key="1">
    <source>
        <dbReference type="ARBA" id="ARBA00022490"/>
    </source>
</evidence>
<dbReference type="InterPro" id="IPR030378">
    <property type="entry name" value="G_CP_dom"/>
</dbReference>
<dbReference type="PANTHER" id="PTHR32120:SF10">
    <property type="entry name" value="SMALL RIBOSOMAL SUBUNIT BIOGENESIS GTPASE RSGA"/>
    <property type="match status" value="1"/>
</dbReference>
<dbReference type="GO" id="GO:0042274">
    <property type="term" value="P:ribosomal small subunit biogenesis"/>
    <property type="evidence" value="ECO:0007669"/>
    <property type="project" value="UniProtKB-UniRule"/>
</dbReference>
<dbReference type="EMBL" id="JQCL01000029">
    <property type="protein sequence ID" value="KRO14015.1"/>
    <property type="molecule type" value="Genomic_DNA"/>
</dbReference>
<dbReference type="Pfam" id="PF03193">
    <property type="entry name" value="RsgA_GTPase"/>
    <property type="match status" value="1"/>
</dbReference>
<comment type="function">
    <text evidence="10">One of several proteins that assist in the late maturation steps of the functional core of the 30S ribosomal subunit. Helps release RbfA from mature subunits. May play a role in the assembly of ribosomal proteins into the subunit. Circularly permuted GTPase that catalyzes slow GTP hydrolysis, GTPase activity is stimulated by the 30S ribosomal subunit.</text>
</comment>
<sequence length="401" mass="43556">MYPYAWQETTADNGHRIAFCGAVGNCAFFVQPTRVLTCERIIKLTINLTTYGLTNYFEDLAQATPELTLARIISQHRDLYQVVSEQGQQLAQVSGKLNYQLTDPTSYPAVGDWVLMTATSTTDQAVIDQVLPRQSLLARSAAGTGRQGQAIAANLTTIFICMALNGDFNVRRLERYLTMAWDSGATPVVVLTKVDLCPVLDAKMALLADSTMGVDVISCSAKTGAGFDAVNAYLLPGKTVAFIGSSGVGKSTLINHLLGTEALLTKTIREDDAKGRHATTARQLIVLPQGGLVIDTPGMRELQLLSGNFDQSFADVTALAKNCKFRDCQHQGEPGCAVQAAIATGELSADRLASYQKLQQELAYQGLTARERENAKIERLFGGKSAMKQVVKQVRQKNKRR</sequence>
<dbReference type="InterPro" id="IPR027417">
    <property type="entry name" value="P-loop_NTPase"/>
</dbReference>
<dbReference type="NCBIfam" id="TIGR00157">
    <property type="entry name" value="ribosome small subunit-dependent GTPase A"/>
    <property type="match status" value="1"/>
</dbReference>
<dbReference type="GO" id="GO:0005737">
    <property type="term" value="C:cytoplasm"/>
    <property type="evidence" value="ECO:0007669"/>
    <property type="project" value="UniProtKB-SubCell"/>
</dbReference>
<protein>
    <recommendedName>
        <fullName evidence="10">Small ribosomal subunit biogenesis GTPase RsgA</fullName>
        <ecNumber evidence="10">3.6.1.-</ecNumber>
    </recommendedName>
</protein>